<accession>A0A6J7XH47</accession>
<name>A0A6J7XH47_9CAUD</name>
<protein>
    <submittedName>
        <fullName evidence="1">Uncharacterized protein</fullName>
    </submittedName>
</protein>
<organism evidence="1">
    <name type="scientific">uncultured Caudovirales phage</name>
    <dbReference type="NCBI Taxonomy" id="2100421"/>
    <lineage>
        <taxon>Viruses</taxon>
        <taxon>Duplodnaviria</taxon>
        <taxon>Heunggongvirae</taxon>
        <taxon>Uroviricota</taxon>
        <taxon>Caudoviricetes</taxon>
        <taxon>Peduoviridae</taxon>
        <taxon>Maltschvirus</taxon>
        <taxon>Maltschvirus maltsch</taxon>
    </lineage>
</organism>
<evidence type="ECO:0000313" key="1">
    <source>
        <dbReference type="EMBL" id="CAB5229629.1"/>
    </source>
</evidence>
<gene>
    <name evidence="1" type="ORF">UFOVP1562_3</name>
</gene>
<reference evidence="1" key="1">
    <citation type="submission" date="2020-05" db="EMBL/GenBank/DDBJ databases">
        <authorList>
            <person name="Chiriac C."/>
            <person name="Salcher M."/>
            <person name="Ghai R."/>
            <person name="Kavagutti S V."/>
        </authorList>
    </citation>
    <scope>NUCLEOTIDE SEQUENCE</scope>
</reference>
<proteinExistence type="predicted"/>
<dbReference type="EMBL" id="LR798411">
    <property type="protein sequence ID" value="CAB5229629.1"/>
    <property type="molecule type" value="Genomic_DNA"/>
</dbReference>
<sequence length="63" mass="7067">MNQQPIQPSQKSLEKGRNAVEYTQKFLNMSLQEIWNIAYTSGFEDAMEIVKTDSQPGATSAQS</sequence>